<comment type="caution">
    <text evidence="1">The sequence shown here is derived from an EMBL/GenBank/DDBJ whole genome shotgun (WGS) entry which is preliminary data.</text>
</comment>
<dbReference type="AlphaFoldDB" id="A0A922IE64"/>
<reference evidence="1" key="2">
    <citation type="journal article" date="2022" name="Res Sq">
        <title>Comparative Genomics Reveals Insights into the Divergent Evolution of Astigmatic Mites and Household Pest Adaptations.</title>
        <authorList>
            <person name="Xiong Q."/>
            <person name="Wan A.T.-Y."/>
            <person name="Liu X.-Y."/>
            <person name="Fung C.S.-H."/>
            <person name="Xiao X."/>
            <person name="Malainual N."/>
            <person name="Hou J."/>
            <person name="Wang L."/>
            <person name="Wang M."/>
            <person name="Yang K."/>
            <person name="Cui Y."/>
            <person name="Leung E."/>
            <person name="Nong W."/>
            <person name="Shin S.-K."/>
            <person name="Au S."/>
            <person name="Jeong K.Y."/>
            <person name="Chew F.T."/>
            <person name="Hui J."/>
            <person name="Leung T.F."/>
            <person name="Tungtrongchitr A."/>
            <person name="Zhong N."/>
            <person name="Liu Z."/>
            <person name="Tsui S."/>
        </authorList>
    </citation>
    <scope>NUCLEOTIDE SEQUENCE</scope>
    <source>
        <strain evidence="1">Derf</strain>
        <tissue evidence="1">Whole organism</tissue>
    </source>
</reference>
<evidence type="ECO:0000313" key="2">
    <source>
        <dbReference type="Proteomes" id="UP000790347"/>
    </source>
</evidence>
<organism evidence="1 2">
    <name type="scientific">Dermatophagoides farinae</name>
    <name type="common">American house dust mite</name>
    <dbReference type="NCBI Taxonomy" id="6954"/>
    <lineage>
        <taxon>Eukaryota</taxon>
        <taxon>Metazoa</taxon>
        <taxon>Ecdysozoa</taxon>
        <taxon>Arthropoda</taxon>
        <taxon>Chelicerata</taxon>
        <taxon>Arachnida</taxon>
        <taxon>Acari</taxon>
        <taxon>Acariformes</taxon>
        <taxon>Sarcoptiformes</taxon>
        <taxon>Astigmata</taxon>
        <taxon>Psoroptidia</taxon>
        <taxon>Analgoidea</taxon>
        <taxon>Pyroglyphidae</taxon>
        <taxon>Dermatophagoidinae</taxon>
        <taxon>Dermatophagoides</taxon>
    </lineage>
</organism>
<keyword evidence="2" id="KW-1185">Reference proteome</keyword>
<sequence length="104" mass="12433">MTMTKSKNRSEVDVVHIRRQSLHHYTRGPLNFRRRRRRRRSLFAVVIVVKVSNIERSPDDDDTRCMYICKGCISIDINDDDYKMMLTLTLGDDNLFFLFSMWKS</sequence>
<dbReference type="Proteomes" id="UP000790347">
    <property type="component" value="Unassembled WGS sequence"/>
</dbReference>
<accession>A0A922IE64</accession>
<dbReference type="EMBL" id="ASGP02000001">
    <property type="protein sequence ID" value="KAH9526983.1"/>
    <property type="molecule type" value="Genomic_DNA"/>
</dbReference>
<reference evidence="1" key="1">
    <citation type="submission" date="2013-05" db="EMBL/GenBank/DDBJ databases">
        <authorList>
            <person name="Yim A.K.Y."/>
            <person name="Chan T.F."/>
            <person name="Ji K.M."/>
            <person name="Liu X.Y."/>
            <person name="Zhou J.W."/>
            <person name="Li R.Q."/>
            <person name="Yang K.Y."/>
            <person name="Li J."/>
            <person name="Li M."/>
            <person name="Law P.T.W."/>
            <person name="Wu Y.L."/>
            <person name="Cai Z.L."/>
            <person name="Qin H."/>
            <person name="Bao Y."/>
            <person name="Leung R.K.K."/>
            <person name="Ng P.K.S."/>
            <person name="Zou J."/>
            <person name="Zhong X.J."/>
            <person name="Ran P.X."/>
            <person name="Zhong N.S."/>
            <person name="Liu Z.G."/>
            <person name="Tsui S.K.W."/>
        </authorList>
    </citation>
    <scope>NUCLEOTIDE SEQUENCE</scope>
    <source>
        <strain evidence="1">Derf</strain>
        <tissue evidence="1">Whole organism</tissue>
    </source>
</reference>
<protein>
    <submittedName>
        <fullName evidence="1">Uncharacterized protein</fullName>
    </submittedName>
</protein>
<name>A0A922IE64_DERFA</name>
<evidence type="ECO:0000313" key="1">
    <source>
        <dbReference type="EMBL" id="KAH9526983.1"/>
    </source>
</evidence>
<proteinExistence type="predicted"/>
<gene>
    <name evidence="1" type="ORF">DERF_001035</name>
</gene>